<dbReference type="GO" id="GO:0016829">
    <property type="term" value="F:lyase activity"/>
    <property type="evidence" value="ECO:0007669"/>
    <property type="project" value="UniProtKB-KW"/>
</dbReference>
<evidence type="ECO:0000256" key="5">
    <source>
        <dbReference type="PIRSR" id="PIRSR015582-2"/>
    </source>
</evidence>
<name>A0A1H3HAD5_9FIRM</name>
<dbReference type="Gene3D" id="3.20.20.60">
    <property type="entry name" value="Phosphoenolpyruvate-binding domains"/>
    <property type="match status" value="1"/>
</dbReference>
<keyword evidence="3 5" id="KW-0460">Magnesium</keyword>
<dbReference type="AlphaFoldDB" id="A0A1H3HAD5"/>
<dbReference type="InterPro" id="IPR015813">
    <property type="entry name" value="Pyrv/PenolPyrv_kinase-like_dom"/>
</dbReference>
<dbReference type="PANTHER" id="PTHR32308">
    <property type="entry name" value="LYASE BETA SUBUNIT, PUTATIVE (AFU_ORTHOLOGUE AFUA_4G13030)-RELATED"/>
    <property type="match status" value="1"/>
</dbReference>
<dbReference type="GO" id="GO:0000287">
    <property type="term" value="F:magnesium ion binding"/>
    <property type="evidence" value="ECO:0007669"/>
    <property type="project" value="TreeGrafter"/>
</dbReference>
<evidence type="ECO:0000256" key="3">
    <source>
        <dbReference type="ARBA" id="ARBA00022842"/>
    </source>
</evidence>
<organism evidence="6 7">
    <name type="scientific">Lachnobacterium bovis DSM 14045</name>
    <dbReference type="NCBI Taxonomy" id="1122142"/>
    <lineage>
        <taxon>Bacteria</taxon>
        <taxon>Bacillati</taxon>
        <taxon>Bacillota</taxon>
        <taxon>Clostridia</taxon>
        <taxon>Lachnospirales</taxon>
        <taxon>Lachnospiraceae</taxon>
        <taxon>Lachnobacterium</taxon>
    </lineage>
</organism>
<dbReference type="STRING" id="1122142.SAMN02910414_00796"/>
<dbReference type="PANTHER" id="PTHR32308:SF10">
    <property type="entry name" value="CITRATE LYASE SUBUNIT BETA"/>
    <property type="match status" value="1"/>
</dbReference>
<dbReference type="EMBL" id="FNPG01000008">
    <property type="protein sequence ID" value="SDY12320.1"/>
    <property type="molecule type" value="Genomic_DNA"/>
</dbReference>
<accession>A0A1H3HAD5</accession>
<feature type="binding site" evidence="4">
    <location>
        <position position="82"/>
    </location>
    <ligand>
        <name>substrate</name>
    </ligand>
</feature>
<dbReference type="Pfam" id="PF15617">
    <property type="entry name" value="C-C_Bond_Lyase"/>
    <property type="match status" value="1"/>
</dbReference>
<dbReference type="SUPFAM" id="SSF51621">
    <property type="entry name" value="Phosphoenolpyruvate/pyruvate domain"/>
    <property type="match status" value="1"/>
</dbReference>
<keyword evidence="7" id="KW-1185">Reference proteome</keyword>
<keyword evidence="2 5" id="KW-0479">Metal-binding</keyword>
<dbReference type="InterPro" id="IPR040442">
    <property type="entry name" value="Pyrv_kinase-like_dom_sf"/>
</dbReference>
<protein>
    <submittedName>
        <fullName evidence="6">Citrate lyase beta subunit</fullName>
    </submittedName>
</protein>
<comment type="cofactor">
    <cofactor evidence="1">
        <name>Mg(2+)</name>
        <dbReference type="ChEBI" id="CHEBI:18420"/>
    </cofactor>
</comment>
<evidence type="ECO:0000256" key="4">
    <source>
        <dbReference type="PIRSR" id="PIRSR015582-1"/>
    </source>
</evidence>
<dbReference type="GO" id="GO:0006107">
    <property type="term" value="P:oxaloacetate metabolic process"/>
    <property type="evidence" value="ECO:0007669"/>
    <property type="project" value="TreeGrafter"/>
</dbReference>
<reference evidence="6 7" key="1">
    <citation type="submission" date="2016-10" db="EMBL/GenBank/DDBJ databases">
        <authorList>
            <person name="de Groot N.N."/>
        </authorList>
    </citation>
    <scope>NUCLEOTIDE SEQUENCE [LARGE SCALE GENOMIC DNA]</scope>
    <source>
        <strain evidence="6 7">DSM 14045</strain>
    </source>
</reference>
<sequence length="335" mass="38657">MKNSELYYSVGALLYSPANKSNISQKIINEDFGKKFSLALCLEDTINDNFVEEAEETMISSLTKIYKTSKTQDFYIPKIFIRVRNPEQIESITKRLGDTRKIIKGYIIPKFSLTNVNDYIDQIIKINDSYNQTFYMMPILEDSTLTNELERTNILYSLKQSLKKIEKYVLTIRVGGNDLCNTYGFRRHSTDTIYDIIPIANILASIVSIFGQDYVISGPVWEYFDGYNWKEGLEEELKRDFNFGFIGKTVIHPKQIDVINDSLKVTKQDYLDACAILNYDLNSSQLVSKEGSQTRMNEYKTHGRWAQKILFLAKEYGVTSSFDITPPSTSKHILR</sequence>
<dbReference type="InterPro" id="IPR039480">
    <property type="entry name" value="C-C_Bond_Lyase-like"/>
</dbReference>
<dbReference type="Proteomes" id="UP000183918">
    <property type="component" value="Unassembled WGS sequence"/>
</dbReference>
<dbReference type="InterPro" id="IPR011206">
    <property type="entry name" value="Citrate_lyase_beta/mcl1/mcl2"/>
</dbReference>
<keyword evidence="6" id="KW-0456">Lyase</keyword>
<dbReference type="OrthoDB" id="9786940at2"/>
<feature type="binding site" evidence="5">
    <location>
        <position position="178"/>
    </location>
    <ligand>
        <name>Mg(2+)</name>
        <dbReference type="ChEBI" id="CHEBI:18420"/>
    </ligand>
</feature>
<proteinExistence type="predicted"/>
<evidence type="ECO:0000313" key="7">
    <source>
        <dbReference type="Proteomes" id="UP000183918"/>
    </source>
</evidence>
<gene>
    <name evidence="6" type="ORF">SAMN02910414_00796</name>
</gene>
<dbReference type="RefSeq" id="WP_074716342.1">
    <property type="nucleotide sequence ID" value="NZ_FNPG01000008.1"/>
</dbReference>
<evidence type="ECO:0000313" key="6">
    <source>
        <dbReference type="EMBL" id="SDY12320.1"/>
    </source>
</evidence>
<evidence type="ECO:0000256" key="2">
    <source>
        <dbReference type="ARBA" id="ARBA00022723"/>
    </source>
</evidence>
<dbReference type="PIRSF" id="PIRSF015582">
    <property type="entry name" value="Cit_lyase_B"/>
    <property type="match status" value="1"/>
</dbReference>
<evidence type="ECO:0000256" key="1">
    <source>
        <dbReference type="ARBA" id="ARBA00001946"/>
    </source>
</evidence>
<feature type="binding site" evidence="4">
    <location>
        <position position="150"/>
    </location>
    <ligand>
        <name>substrate</name>
    </ligand>
</feature>
<feature type="binding site" evidence="5">
    <location>
        <position position="150"/>
    </location>
    <ligand>
        <name>Mg(2+)</name>
        <dbReference type="ChEBI" id="CHEBI:18420"/>
    </ligand>
</feature>